<evidence type="ECO:0000256" key="6">
    <source>
        <dbReference type="ARBA" id="ARBA00023163"/>
    </source>
</evidence>
<evidence type="ECO:0000256" key="2">
    <source>
        <dbReference type="ARBA" id="ARBA00005770"/>
    </source>
</evidence>
<dbReference type="OrthoDB" id="526653at2759"/>
<dbReference type="STRING" id="379508.A5E6W9"/>
<comment type="function">
    <text evidence="8">Component of the Mediator complex, a coactivator involved in the regulated transcription of nearly all RNA polymerase II-dependent genes. Mediator functions as a bridge to convey information from gene-specific regulatory proteins to the basal RNA polymerase II transcription machinery. Mediator is recruited to promoters by direct interactions with regulatory proteins and serves as a scaffold for the assembly of a functional preinitiation complex with RNA polymerase II and the general transcription factors.</text>
</comment>
<keyword evidence="4 8" id="KW-0805">Transcription regulation</keyword>
<proteinExistence type="inferred from homology"/>
<keyword evidence="5 8" id="KW-0010">Activator</keyword>
<gene>
    <name evidence="10" type="ORF">LELG_05358</name>
</gene>
<dbReference type="InterPro" id="IPR021384">
    <property type="entry name" value="Mediator_Med21"/>
</dbReference>
<sequence>MSDRLTQLQICLDQLIDQFTATVNYINVHAPPALLDDDPTSVSNRAAKALPPQGLPGQPGQAGQQLPQDQQLPPAQQQENGKEKEQDAAQAKSQAATQVSLEDNENEFNTAIEELSTDIVLKSRQISILIDSLPGIGVSSEDQLKQIGELYNELKEVEQKRLLKIKEKDELIKNVDDLIVELASNMR</sequence>
<dbReference type="InParanoid" id="A5E6W9"/>
<dbReference type="Proteomes" id="UP000001996">
    <property type="component" value="Unassembled WGS sequence"/>
</dbReference>
<name>A5E6W9_LODEL</name>
<feature type="region of interest" description="Disordered" evidence="9">
    <location>
        <begin position="33"/>
        <end position="102"/>
    </location>
</feature>
<accession>A5E6W9</accession>
<dbReference type="eggNOG" id="KOG1510">
    <property type="taxonomic scope" value="Eukaryota"/>
</dbReference>
<dbReference type="FunCoup" id="A5E6W9">
    <property type="interactions" value="270"/>
</dbReference>
<dbReference type="OMA" id="LTTYHDH"/>
<reference evidence="10 11" key="1">
    <citation type="journal article" date="2009" name="Nature">
        <title>Evolution of pathogenicity and sexual reproduction in eight Candida genomes.</title>
        <authorList>
            <person name="Butler G."/>
            <person name="Rasmussen M.D."/>
            <person name="Lin M.F."/>
            <person name="Santos M.A."/>
            <person name="Sakthikumar S."/>
            <person name="Munro C.A."/>
            <person name="Rheinbay E."/>
            <person name="Grabherr M."/>
            <person name="Forche A."/>
            <person name="Reedy J.L."/>
            <person name="Agrafioti I."/>
            <person name="Arnaud M.B."/>
            <person name="Bates S."/>
            <person name="Brown A.J."/>
            <person name="Brunke S."/>
            <person name="Costanzo M.C."/>
            <person name="Fitzpatrick D.A."/>
            <person name="de Groot P.W."/>
            <person name="Harris D."/>
            <person name="Hoyer L.L."/>
            <person name="Hube B."/>
            <person name="Klis F.M."/>
            <person name="Kodira C."/>
            <person name="Lennard N."/>
            <person name="Logue M.E."/>
            <person name="Martin R."/>
            <person name="Neiman A.M."/>
            <person name="Nikolaou E."/>
            <person name="Quail M.A."/>
            <person name="Quinn J."/>
            <person name="Santos M.C."/>
            <person name="Schmitzberger F.F."/>
            <person name="Sherlock G."/>
            <person name="Shah P."/>
            <person name="Silverstein K.A."/>
            <person name="Skrzypek M.S."/>
            <person name="Soll D."/>
            <person name="Staggs R."/>
            <person name="Stansfield I."/>
            <person name="Stumpf M.P."/>
            <person name="Sudbery P.E."/>
            <person name="Srikantha T."/>
            <person name="Zeng Q."/>
            <person name="Berman J."/>
            <person name="Berriman M."/>
            <person name="Heitman J."/>
            <person name="Gow N.A."/>
            <person name="Lorenz M.C."/>
            <person name="Birren B.W."/>
            <person name="Kellis M."/>
            <person name="Cuomo C.A."/>
        </authorList>
    </citation>
    <scope>NUCLEOTIDE SEQUENCE [LARGE SCALE GENOMIC DNA]</scope>
    <source>
        <strain evidence="11">ATCC 11503 / BCRC 21390 / CBS 2605 / JCM 1781 / NBRC 1676 / NRRL YB-4239</strain>
    </source>
</reference>
<dbReference type="Gene3D" id="6.10.280.10">
    <property type="entry name" value="Mediator complex, subunit Med21"/>
    <property type="match status" value="1"/>
</dbReference>
<dbReference type="GO" id="GO:0016592">
    <property type="term" value="C:mediator complex"/>
    <property type="evidence" value="ECO:0007669"/>
    <property type="project" value="UniProtKB-UniRule"/>
</dbReference>
<dbReference type="PANTHER" id="PTHR13381:SF0">
    <property type="entry name" value="MEDIATOR OF RNA POLYMERASE II TRANSCRIPTION SUBUNIT 21"/>
    <property type="match status" value="1"/>
</dbReference>
<evidence type="ECO:0000256" key="4">
    <source>
        <dbReference type="ARBA" id="ARBA00023015"/>
    </source>
</evidence>
<dbReference type="PANTHER" id="PTHR13381">
    <property type="entry name" value="RNA POLYMERASE II HOLOENZYME COMPONENT SRB7"/>
    <property type="match status" value="1"/>
</dbReference>
<keyword evidence="7 8" id="KW-0539">Nucleus</keyword>
<comment type="subcellular location">
    <subcellularLocation>
        <location evidence="1 8">Nucleus</location>
    </subcellularLocation>
</comment>
<evidence type="ECO:0000256" key="3">
    <source>
        <dbReference type="ARBA" id="ARBA00019691"/>
    </source>
</evidence>
<dbReference type="GO" id="GO:0003712">
    <property type="term" value="F:transcription coregulator activity"/>
    <property type="evidence" value="ECO:0007669"/>
    <property type="project" value="TreeGrafter"/>
</dbReference>
<evidence type="ECO:0000256" key="8">
    <source>
        <dbReference type="RuleBase" id="RU366036"/>
    </source>
</evidence>
<organism evidence="10 11">
    <name type="scientific">Lodderomyces elongisporus (strain ATCC 11503 / CBS 2605 / JCM 1781 / NBRC 1676 / NRRL YB-4239)</name>
    <name type="common">Yeast</name>
    <name type="synonym">Saccharomyces elongisporus</name>
    <dbReference type="NCBI Taxonomy" id="379508"/>
    <lineage>
        <taxon>Eukaryota</taxon>
        <taxon>Fungi</taxon>
        <taxon>Dikarya</taxon>
        <taxon>Ascomycota</taxon>
        <taxon>Saccharomycotina</taxon>
        <taxon>Pichiomycetes</taxon>
        <taxon>Debaryomycetaceae</taxon>
        <taxon>Candida/Lodderomyces clade</taxon>
        <taxon>Lodderomyces</taxon>
    </lineage>
</organism>
<keyword evidence="11" id="KW-1185">Reference proteome</keyword>
<evidence type="ECO:0000256" key="7">
    <source>
        <dbReference type="ARBA" id="ARBA00023242"/>
    </source>
</evidence>
<protein>
    <recommendedName>
        <fullName evidence="3 8">Mediator of RNA polymerase II transcription subunit 21</fullName>
    </recommendedName>
</protein>
<dbReference type="GeneID" id="5230541"/>
<dbReference type="Pfam" id="PF11221">
    <property type="entry name" value="Med21"/>
    <property type="match status" value="1"/>
</dbReference>
<comment type="similarity">
    <text evidence="2 8">Belongs to the Mediator complex subunit 21 family.</text>
</comment>
<dbReference type="EMBL" id="CH981532">
    <property type="protein sequence ID" value="EDK47177.1"/>
    <property type="molecule type" value="Genomic_DNA"/>
</dbReference>
<dbReference type="HOGENOM" id="CLU_094271_0_1_1"/>
<comment type="subunit">
    <text evidence="8">Component of the Mediator complex.</text>
</comment>
<evidence type="ECO:0000256" key="1">
    <source>
        <dbReference type="ARBA" id="ARBA00004123"/>
    </source>
</evidence>
<dbReference type="SUPFAM" id="SSF140718">
    <property type="entry name" value="Mediator hinge subcomplex-like"/>
    <property type="match status" value="1"/>
</dbReference>
<feature type="compositionally biased region" description="Low complexity" evidence="9">
    <location>
        <begin position="49"/>
        <end position="78"/>
    </location>
</feature>
<evidence type="ECO:0000256" key="5">
    <source>
        <dbReference type="ARBA" id="ARBA00023159"/>
    </source>
</evidence>
<dbReference type="AlphaFoldDB" id="A5E6W9"/>
<evidence type="ECO:0000313" key="11">
    <source>
        <dbReference type="Proteomes" id="UP000001996"/>
    </source>
</evidence>
<dbReference type="KEGG" id="lel:PVL30_002453"/>
<evidence type="ECO:0000313" key="10">
    <source>
        <dbReference type="EMBL" id="EDK47177.1"/>
    </source>
</evidence>
<dbReference type="InterPro" id="IPR037212">
    <property type="entry name" value="Med7/Med21-like"/>
</dbReference>
<feature type="compositionally biased region" description="Polar residues" evidence="9">
    <location>
        <begin position="91"/>
        <end position="101"/>
    </location>
</feature>
<keyword evidence="6 8" id="KW-0804">Transcription</keyword>
<dbReference type="VEuPathDB" id="FungiDB:LELG_05358"/>
<dbReference type="GO" id="GO:0006357">
    <property type="term" value="P:regulation of transcription by RNA polymerase II"/>
    <property type="evidence" value="ECO:0007669"/>
    <property type="project" value="TreeGrafter"/>
</dbReference>
<evidence type="ECO:0000256" key="9">
    <source>
        <dbReference type="SAM" id="MobiDB-lite"/>
    </source>
</evidence>